<dbReference type="InterPro" id="IPR000847">
    <property type="entry name" value="LysR_HTH_N"/>
</dbReference>
<dbReference type="SUPFAM" id="SSF46785">
    <property type="entry name" value="Winged helix' DNA-binding domain"/>
    <property type="match status" value="1"/>
</dbReference>
<dbReference type="RefSeq" id="WP_115171668.1">
    <property type="nucleotide sequence ID" value="NZ_UGYW01000002.1"/>
</dbReference>
<dbReference type="PANTHER" id="PTHR30126:SF40">
    <property type="entry name" value="HTH-TYPE TRANSCRIPTIONAL REGULATOR GLTR"/>
    <property type="match status" value="1"/>
</dbReference>
<dbReference type="PRINTS" id="PR00039">
    <property type="entry name" value="HTHLYSR"/>
</dbReference>
<feature type="domain" description="HTH lysR-type" evidence="5">
    <location>
        <begin position="2"/>
        <end position="59"/>
    </location>
</feature>
<dbReference type="SUPFAM" id="SSF53850">
    <property type="entry name" value="Periplasmic binding protein-like II"/>
    <property type="match status" value="1"/>
</dbReference>
<dbReference type="EMBL" id="UGYW01000002">
    <property type="protein sequence ID" value="SUJ28821.1"/>
    <property type="molecule type" value="Genomic_DNA"/>
</dbReference>
<organism evidence="6 7">
    <name type="scientific">Sphingobacterium spiritivorum</name>
    <name type="common">Flavobacterium spiritivorum</name>
    <dbReference type="NCBI Taxonomy" id="258"/>
    <lineage>
        <taxon>Bacteria</taxon>
        <taxon>Pseudomonadati</taxon>
        <taxon>Bacteroidota</taxon>
        <taxon>Sphingobacteriia</taxon>
        <taxon>Sphingobacteriales</taxon>
        <taxon>Sphingobacteriaceae</taxon>
        <taxon>Sphingobacterium</taxon>
    </lineage>
</organism>
<dbReference type="Pfam" id="PF03466">
    <property type="entry name" value="LysR_substrate"/>
    <property type="match status" value="1"/>
</dbReference>
<dbReference type="InterPro" id="IPR005119">
    <property type="entry name" value="LysR_subst-bd"/>
</dbReference>
<keyword evidence="2" id="KW-0805">Transcription regulation</keyword>
<dbReference type="GO" id="GO:0000976">
    <property type="term" value="F:transcription cis-regulatory region binding"/>
    <property type="evidence" value="ECO:0007669"/>
    <property type="project" value="TreeGrafter"/>
</dbReference>
<sequence>MVNLEWYRTFKAIYKTGTLTGAAETLFISQPGVSLHLSSLESYVGYKLFDRTGRKMMPTERGKVLYNAVVDALTKLEEVEKNFQKSTEKHTPTISVGMCFETFQITLEQYVSSLPFNLIICFGEYPEMLDQLDKGIVDLIITPQKGNSSQLELEPFSCEQIVLVGGSEVDKAAFDAIRKKEDIHQTESWLRAQKWYGTTGDMEHLLRFWKLNFDQQPNFRPNYIVPNLNSIVRCLSGGKGLAVIPDFLCRQEIENGQIQLIWEGVKPLKNTLYFGTRKQNSHQQEIDHIKDLFRKVMGRPVQQEVA</sequence>
<protein>
    <submittedName>
        <fullName evidence="6">CysJI operon transcriptional activator</fullName>
    </submittedName>
</protein>
<proteinExistence type="inferred from homology"/>
<dbReference type="PROSITE" id="PS50931">
    <property type="entry name" value="HTH_LYSR"/>
    <property type="match status" value="1"/>
</dbReference>
<dbReference type="InterPro" id="IPR036388">
    <property type="entry name" value="WH-like_DNA-bd_sf"/>
</dbReference>
<evidence type="ECO:0000256" key="4">
    <source>
        <dbReference type="ARBA" id="ARBA00023163"/>
    </source>
</evidence>
<evidence type="ECO:0000256" key="3">
    <source>
        <dbReference type="ARBA" id="ARBA00023125"/>
    </source>
</evidence>
<dbReference type="AlphaFoldDB" id="A0A380CTS2"/>
<dbReference type="PANTHER" id="PTHR30126">
    <property type="entry name" value="HTH-TYPE TRANSCRIPTIONAL REGULATOR"/>
    <property type="match status" value="1"/>
</dbReference>
<evidence type="ECO:0000256" key="2">
    <source>
        <dbReference type="ARBA" id="ARBA00023015"/>
    </source>
</evidence>
<dbReference type="Proteomes" id="UP000254893">
    <property type="component" value="Unassembled WGS sequence"/>
</dbReference>
<evidence type="ECO:0000313" key="7">
    <source>
        <dbReference type="Proteomes" id="UP000254893"/>
    </source>
</evidence>
<dbReference type="Pfam" id="PF00126">
    <property type="entry name" value="HTH_1"/>
    <property type="match status" value="1"/>
</dbReference>
<keyword evidence="3" id="KW-0238">DNA-binding</keyword>
<name>A0A380CTS2_SPHSI</name>
<dbReference type="CDD" id="cd05466">
    <property type="entry name" value="PBP2_LTTR_substrate"/>
    <property type="match status" value="1"/>
</dbReference>
<keyword evidence="4" id="KW-0804">Transcription</keyword>
<dbReference type="GO" id="GO:0003700">
    <property type="term" value="F:DNA-binding transcription factor activity"/>
    <property type="evidence" value="ECO:0007669"/>
    <property type="project" value="InterPro"/>
</dbReference>
<evidence type="ECO:0000259" key="5">
    <source>
        <dbReference type="PROSITE" id="PS50931"/>
    </source>
</evidence>
<dbReference type="Gene3D" id="3.40.190.290">
    <property type="match status" value="1"/>
</dbReference>
<accession>A0A380CTS2</accession>
<evidence type="ECO:0000256" key="1">
    <source>
        <dbReference type="ARBA" id="ARBA00009437"/>
    </source>
</evidence>
<dbReference type="Gene3D" id="1.10.10.10">
    <property type="entry name" value="Winged helix-like DNA-binding domain superfamily/Winged helix DNA-binding domain"/>
    <property type="match status" value="1"/>
</dbReference>
<dbReference type="InterPro" id="IPR036390">
    <property type="entry name" value="WH_DNA-bd_sf"/>
</dbReference>
<comment type="similarity">
    <text evidence="1">Belongs to the LysR transcriptional regulatory family.</text>
</comment>
<reference evidence="6 7" key="1">
    <citation type="submission" date="2018-06" db="EMBL/GenBank/DDBJ databases">
        <authorList>
            <consortium name="Pathogen Informatics"/>
            <person name="Doyle S."/>
        </authorList>
    </citation>
    <scope>NUCLEOTIDE SEQUENCE [LARGE SCALE GENOMIC DNA]</scope>
    <source>
        <strain evidence="6 7">NCTC11388</strain>
    </source>
</reference>
<gene>
    <name evidence="6" type="primary">cysL</name>
    <name evidence="6" type="ORF">NCTC11388_04459</name>
</gene>
<evidence type="ECO:0000313" key="6">
    <source>
        <dbReference type="EMBL" id="SUJ28821.1"/>
    </source>
</evidence>